<keyword evidence="5" id="KW-0571">Peptide transport</keyword>
<feature type="transmembrane region" description="Helical" evidence="10">
    <location>
        <begin position="471"/>
        <end position="491"/>
    </location>
</feature>
<evidence type="ECO:0000256" key="6">
    <source>
        <dbReference type="ARBA" id="ARBA00022927"/>
    </source>
</evidence>
<keyword evidence="6" id="KW-0653">Protein transport</keyword>
<protein>
    <recommendedName>
        <fullName evidence="13">Oligopeptide transporter</fullName>
    </recommendedName>
</protein>
<reference evidence="11 12" key="1">
    <citation type="submission" date="2019-06" db="EMBL/GenBank/DDBJ databases">
        <title>Wine fermentation using esterase from Monascus purpureus.</title>
        <authorList>
            <person name="Geng C."/>
            <person name="Zhang Y."/>
        </authorList>
    </citation>
    <scope>NUCLEOTIDE SEQUENCE [LARGE SCALE GENOMIC DNA]</scope>
    <source>
        <strain evidence="11">HQ1</strain>
    </source>
</reference>
<feature type="transmembrane region" description="Helical" evidence="10">
    <location>
        <begin position="419"/>
        <end position="438"/>
    </location>
</feature>
<keyword evidence="4 10" id="KW-0812">Transmembrane</keyword>
<gene>
    <name evidence="11" type="ORF">MPDQ_006068</name>
</gene>
<feature type="transmembrane region" description="Helical" evidence="10">
    <location>
        <begin position="699"/>
        <end position="716"/>
    </location>
</feature>
<keyword evidence="8 10" id="KW-0472">Membrane</keyword>
<dbReference type="InterPro" id="IPR004648">
    <property type="entry name" value="Oligpept_transpt"/>
</dbReference>
<keyword evidence="12" id="KW-1185">Reference proteome</keyword>
<feature type="transmembrane region" description="Helical" evidence="10">
    <location>
        <begin position="125"/>
        <end position="143"/>
    </location>
</feature>
<keyword evidence="3" id="KW-0813">Transport</keyword>
<feature type="transmembrane region" description="Helical" evidence="10">
    <location>
        <begin position="580"/>
        <end position="604"/>
    </location>
</feature>
<evidence type="ECO:0000256" key="3">
    <source>
        <dbReference type="ARBA" id="ARBA00022448"/>
    </source>
</evidence>
<dbReference type="Pfam" id="PF03169">
    <property type="entry name" value="OPT"/>
    <property type="match status" value="1"/>
</dbReference>
<dbReference type="NCBIfam" id="TIGR00727">
    <property type="entry name" value="ISP4_OPT"/>
    <property type="match status" value="1"/>
</dbReference>
<evidence type="ECO:0000256" key="2">
    <source>
        <dbReference type="ARBA" id="ARBA00008807"/>
    </source>
</evidence>
<feature type="transmembrane region" description="Helical" evidence="10">
    <location>
        <begin position="205"/>
        <end position="223"/>
    </location>
</feature>
<organism evidence="11 12">
    <name type="scientific">Monascus purpureus</name>
    <name type="common">Red mold</name>
    <name type="synonym">Monascus anka</name>
    <dbReference type="NCBI Taxonomy" id="5098"/>
    <lineage>
        <taxon>Eukaryota</taxon>
        <taxon>Fungi</taxon>
        <taxon>Dikarya</taxon>
        <taxon>Ascomycota</taxon>
        <taxon>Pezizomycotina</taxon>
        <taxon>Eurotiomycetes</taxon>
        <taxon>Eurotiomycetidae</taxon>
        <taxon>Eurotiales</taxon>
        <taxon>Aspergillaceae</taxon>
        <taxon>Monascus</taxon>
    </lineage>
</organism>
<feature type="transmembrane region" description="Helical" evidence="10">
    <location>
        <begin position="100"/>
        <end position="118"/>
    </location>
</feature>
<dbReference type="NCBIfam" id="TIGR00728">
    <property type="entry name" value="OPT_sfam"/>
    <property type="match status" value="1"/>
</dbReference>
<evidence type="ECO:0000256" key="10">
    <source>
        <dbReference type="SAM" id="Phobius"/>
    </source>
</evidence>
<evidence type="ECO:0000256" key="1">
    <source>
        <dbReference type="ARBA" id="ARBA00004141"/>
    </source>
</evidence>
<evidence type="ECO:0008006" key="13">
    <source>
        <dbReference type="Google" id="ProtNLM"/>
    </source>
</evidence>
<feature type="transmembrane region" description="Helical" evidence="10">
    <location>
        <begin position="652"/>
        <end position="670"/>
    </location>
</feature>
<feature type="transmembrane region" description="Helical" evidence="10">
    <location>
        <begin position="270"/>
        <end position="290"/>
    </location>
</feature>
<name>A0A507QZ73_MONPU</name>
<evidence type="ECO:0000313" key="11">
    <source>
        <dbReference type="EMBL" id="TQB73151.1"/>
    </source>
</evidence>
<comment type="similarity">
    <text evidence="2">Belongs to the oligopeptide OPT transporter family.</text>
</comment>
<evidence type="ECO:0000256" key="4">
    <source>
        <dbReference type="ARBA" id="ARBA00022692"/>
    </source>
</evidence>
<dbReference type="OrthoDB" id="9986677at2759"/>
<feature type="compositionally biased region" description="Basic and acidic residues" evidence="9">
    <location>
        <begin position="17"/>
        <end position="29"/>
    </location>
</feature>
<keyword evidence="7 10" id="KW-1133">Transmembrane helix</keyword>
<comment type="subcellular location">
    <subcellularLocation>
        <location evidence="1">Membrane</location>
        <topology evidence="1">Multi-pass membrane protein</topology>
    </subcellularLocation>
</comment>
<comment type="caution">
    <text evidence="11">The sequence shown here is derived from an EMBL/GenBank/DDBJ whole genome shotgun (WGS) entry which is preliminary data.</text>
</comment>
<feature type="compositionally biased region" description="Polar residues" evidence="9">
    <location>
        <begin position="1"/>
        <end position="15"/>
    </location>
</feature>
<evidence type="ECO:0000256" key="8">
    <source>
        <dbReference type="ARBA" id="ARBA00023136"/>
    </source>
</evidence>
<dbReference type="AlphaFoldDB" id="A0A507QZ73"/>
<sequence>MSSQIYESDPGNGTNHGDGKDFPKSKVTTDIDDIEADPFTEERSIDEYKKSLVGEVEKKELTAVEAFQWNVEGDQSPFPEVAACVANTDDPSTPCNTVRAWVLTTVFVLVFSAVNQFFGLRYPSLSLGYVVAQILVFPIGRLWEKLPRWRVPLGRFSFDVNPGPFTVKEHALIVICVNISAGTAYAMGSLVAITSPVYWGRDYGAGFSFLYLLTSQMLGFGLAGLTRRWLVYPAALIWPSSLSSTVLFRALHEKQHYPPANGWRMSRYRFFTYFTIFAFVLFWFPDYIWTSLSTFAFITWIVPHNQKVNTLFGMNSGLGLLPISIDWTQITYAGQPLMTPFYITCNAFAIVVLFYFFLSPILYYSNVWDSAYLPLLSSSTFDNTGKTYNISRVVDKNLDFVLGNYQAYSPMYISMAYSLTYALSFAAVTAIVVHTYLYHGSEIWAKFKNARHGGEDIHRRLMHAYEEVPDWWYVVLTVVILGLGIFTVRYWDSGLPVWGFIVVCFGLGVLLIVPEGILEGTTNQRIFLNIITELIAGYAWPGKPIANMMVKSYGYNSVKHGMDFAQDLKLGQYMKIPPRVLFFGQIYSSILATMTQTGVLRWMYGNITDLCKPTNTQRFTCNGAKVVYNASLIWGTIGPQRMFQAGQVYNSIMYFFIIGPVVTVLVYLVYRRFPNTWVRYINVPIFFNAAGNIPPANTTQYSLWFIFGFIFNYLIRKRAFDWWKRYNYLFQAAMDTGTALATIVIFFALSYTKTKFEWWGNTVGSDTDDAKGVPWLKVEPGSYFGPRKGTF</sequence>
<evidence type="ECO:0000256" key="5">
    <source>
        <dbReference type="ARBA" id="ARBA00022856"/>
    </source>
</evidence>
<dbReference type="EMBL" id="VIFY01000049">
    <property type="protein sequence ID" value="TQB73151.1"/>
    <property type="molecule type" value="Genomic_DNA"/>
</dbReference>
<evidence type="ECO:0000256" key="9">
    <source>
        <dbReference type="SAM" id="MobiDB-lite"/>
    </source>
</evidence>
<evidence type="ECO:0000256" key="7">
    <source>
        <dbReference type="ARBA" id="ARBA00022989"/>
    </source>
</evidence>
<proteinExistence type="inferred from homology"/>
<feature type="transmembrane region" description="Helical" evidence="10">
    <location>
        <begin position="497"/>
        <end position="518"/>
    </location>
</feature>
<feature type="transmembrane region" description="Helical" evidence="10">
    <location>
        <begin position="728"/>
        <end position="749"/>
    </location>
</feature>
<dbReference type="InterPro" id="IPR004813">
    <property type="entry name" value="OPT"/>
</dbReference>
<evidence type="ECO:0000313" key="12">
    <source>
        <dbReference type="Proteomes" id="UP000319663"/>
    </source>
</evidence>
<dbReference type="GO" id="GO:0015031">
    <property type="term" value="P:protein transport"/>
    <property type="evidence" value="ECO:0007669"/>
    <property type="project" value="UniProtKB-KW"/>
</dbReference>
<dbReference type="Proteomes" id="UP000319663">
    <property type="component" value="Unassembled WGS sequence"/>
</dbReference>
<dbReference type="PANTHER" id="PTHR22601">
    <property type="entry name" value="ISP4 LIKE PROTEIN"/>
    <property type="match status" value="1"/>
</dbReference>
<feature type="transmembrane region" description="Helical" evidence="10">
    <location>
        <begin position="171"/>
        <end position="193"/>
    </location>
</feature>
<feature type="transmembrane region" description="Helical" evidence="10">
    <location>
        <begin position="340"/>
        <end position="364"/>
    </location>
</feature>
<accession>A0A507QZ73</accession>
<dbReference type="GO" id="GO:0035673">
    <property type="term" value="F:oligopeptide transmembrane transporter activity"/>
    <property type="evidence" value="ECO:0007669"/>
    <property type="project" value="InterPro"/>
</dbReference>
<dbReference type="GO" id="GO:0016020">
    <property type="term" value="C:membrane"/>
    <property type="evidence" value="ECO:0007669"/>
    <property type="project" value="UniProtKB-SubCell"/>
</dbReference>
<feature type="region of interest" description="Disordered" evidence="9">
    <location>
        <begin position="1"/>
        <end position="38"/>
    </location>
</feature>